<accession>A0A1M6U734</accession>
<protein>
    <submittedName>
        <fullName evidence="4">Membrane fusion protein, multidrug efflux system</fullName>
    </submittedName>
</protein>
<dbReference type="RefSeq" id="WP_073089415.1">
    <property type="nucleotide sequence ID" value="NZ_FRBC01000011.1"/>
</dbReference>
<evidence type="ECO:0000256" key="1">
    <source>
        <dbReference type="ARBA" id="ARBA00004196"/>
    </source>
</evidence>
<evidence type="ECO:0000256" key="3">
    <source>
        <dbReference type="SAM" id="Phobius"/>
    </source>
</evidence>
<dbReference type="OrthoDB" id="1668946at2"/>
<dbReference type="Gene3D" id="2.40.30.170">
    <property type="match status" value="1"/>
</dbReference>
<dbReference type="SUPFAM" id="SSF51230">
    <property type="entry name" value="Single hybrid motif"/>
    <property type="match status" value="1"/>
</dbReference>
<dbReference type="EMBL" id="FRBC01000011">
    <property type="protein sequence ID" value="SHK64979.1"/>
    <property type="molecule type" value="Genomic_DNA"/>
</dbReference>
<gene>
    <name evidence="4" type="ORF">SAMN05216582_1114</name>
</gene>
<organism evidence="4 5">
    <name type="scientific">Selenomonas ruminantium</name>
    <dbReference type="NCBI Taxonomy" id="971"/>
    <lineage>
        <taxon>Bacteria</taxon>
        <taxon>Bacillati</taxon>
        <taxon>Bacillota</taxon>
        <taxon>Negativicutes</taxon>
        <taxon>Selenomonadales</taxon>
        <taxon>Selenomonadaceae</taxon>
        <taxon>Selenomonas</taxon>
    </lineage>
</organism>
<name>A0A1M6U734_SELRU</name>
<dbReference type="AlphaFoldDB" id="A0A1M6U734"/>
<dbReference type="PANTHER" id="PTHR32347">
    <property type="entry name" value="EFFLUX SYSTEM COMPONENT YKNX-RELATED"/>
    <property type="match status" value="1"/>
</dbReference>
<comment type="subcellular location">
    <subcellularLocation>
        <location evidence="1">Cell envelope</location>
    </subcellularLocation>
</comment>
<evidence type="ECO:0000256" key="2">
    <source>
        <dbReference type="ARBA" id="ARBA00023054"/>
    </source>
</evidence>
<keyword evidence="3" id="KW-0812">Transmembrane</keyword>
<keyword evidence="3" id="KW-0472">Membrane</keyword>
<dbReference type="InterPro" id="IPR050465">
    <property type="entry name" value="UPF0194_transport"/>
</dbReference>
<dbReference type="GO" id="GO:0030313">
    <property type="term" value="C:cell envelope"/>
    <property type="evidence" value="ECO:0007669"/>
    <property type="project" value="UniProtKB-SubCell"/>
</dbReference>
<reference evidence="4 5" key="1">
    <citation type="submission" date="2016-11" db="EMBL/GenBank/DDBJ databases">
        <authorList>
            <person name="Jaros S."/>
            <person name="Januszkiewicz K."/>
            <person name="Wedrychowicz H."/>
        </authorList>
    </citation>
    <scope>NUCLEOTIDE SEQUENCE [LARGE SCALE GENOMIC DNA]</scope>
    <source>
        <strain evidence="4 5">HD4</strain>
    </source>
</reference>
<feature type="transmembrane region" description="Helical" evidence="3">
    <location>
        <begin position="21"/>
        <end position="40"/>
    </location>
</feature>
<proteinExistence type="predicted"/>
<keyword evidence="3" id="KW-1133">Transmembrane helix</keyword>
<sequence>MKSGDILEVDITEKAKNFIRFGLLGLIALAALAGGGLYFYQHSQRSFTVSDALVAGNESVISAKGEGKITEVLVQDGDYVEEGAVIARVESKITPEDIAQLEQNVQLAQQSYAQLQKGTTVAQPQVPSVAAVDSGAQQRAADAYARMQRMNELFNMGAISAAKRDEAAAAYAAAKAAASSAPATAPAPAQTTVIPTNPEVLKQAELQVKQAEAALANAKSDQQVKEIVATAAGVVSLADGIAVDSELKIDQEVARIQASSDAWLEAQLTESQAAKVRLGEFVNYEIDGHKLQGTVQEITTPEPEESDSDQSDSLTTVKISLPADPSFVIKSGMQGKITFPLSD</sequence>
<dbReference type="InterPro" id="IPR011053">
    <property type="entry name" value="Single_hybrid_motif"/>
</dbReference>
<dbReference type="PANTHER" id="PTHR32347:SF23">
    <property type="entry name" value="BLL5650 PROTEIN"/>
    <property type="match status" value="1"/>
</dbReference>
<evidence type="ECO:0000313" key="4">
    <source>
        <dbReference type="EMBL" id="SHK64979.1"/>
    </source>
</evidence>
<keyword evidence="2" id="KW-0175">Coiled coil</keyword>
<evidence type="ECO:0000313" key="5">
    <source>
        <dbReference type="Proteomes" id="UP000184263"/>
    </source>
</evidence>
<dbReference type="Proteomes" id="UP000184263">
    <property type="component" value="Unassembled WGS sequence"/>
</dbReference>
<dbReference type="Gene3D" id="2.40.50.100">
    <property type="match status" value="1"/>
</dbReference>